<proteinExistence type="predicted"/>
<organism evidence="1">
    <name type="scientific">Mammaliicoccus phage MSShimriz1</name>
    <dbReference type="NCBI Taxonomy" id="3230127"/>
    <lineage>
        <taxon>Viruses</taxon>
    </lineage>
</organism>
<protein>
    <submittedName>
        <fullName evidence="1">Uncharacterized protein</fullName>
    </submittedName>
</protein>
<evidence type="ECO:0000313" key="1">
    <source>
        <dbReference type="EMBL" id="XCH45158.1"/>
    </source>
</evidence>
<name>A0AAU8GS01_9VIRU</name>
<reference evidence="1" key="1">
    <citation type="submission" date="2024-06" db="EMBL/GenBank/DDBJ databases">
        <authorList>
            <person name="Ashkenazi R."/>
            <person name="Lipszyc R.R."/>
            <person name="Braunstein R."/>
            <person name="Yerushalmy O."/>
            <person name="Alkalay-Oren S."/>
            <person name="Coppenhagn-Glazer S."/>
            <person name="Hazan R."/>
        </authorList>
    </citation>
    <scope>NUCLEOTIDE SEQUENCE</scope>
</reference>
<accession>A0AAU8GS01</accession>
<dbReference type="EMBL" id="PP931174">
    <property type="protein sequence ID" value="XCH45158.1"/>
    <property type="molecule type" value="Genomic_DNA"/>
</dbReference>
<sequence length="36" mass="4335">MFVKFISNKFINKIVIVLYWKTILEKQLCKGFLICL</sequence>